<dbReference type="CDD" id="cd06261">
    <property type="entry name" value="TM_PBP2"/>
    <property type="match status" value="1"/>
</dbReference>
<proteinExistence type="inferred from homology"/>
<evidence type="ECO:0000256" key="2">
    <source>
        <dbReference type="ARBA" id="ARBA00022448"/>
    </source>
</evidence>
<evidence type="ECO:0000256" key="7">
    <source>
        <dbReference type="ARBA" id="ARBA00023136"/>
    </source>
</evidence>
<dbReference type="SUPFAM" id="SSF161098">
    <property type="entry name" value="MetI-like"/>
    <property type="match status" value="1"/>
</dbReference>
<keyword evidence="4" id="KW-0997">Cell inner membrane</keyword>
<reference evidence="12" key="1">
    <citation type="journal article" date="2019" name="Int. J. Syst. Evol. Microbiol.">
        <title>The Global Catalogue of Microorganisms (GCM) 10K type strain sequencing project: providing services to taxonomists for standard genome sequencing and annotation.</title>
        <authorList>
            <consortium name="The Broad Institute Genomics Platform"/>
            <consortium name="The Broad Institute Genome Sequencing Center for Infectious Disease"/>
            <person name="Wu L."/>
            <person name="Ma J."/>
        </authorList>
    </citation>
    <scope>NUCLEOTIDE SEQUENCE [LARGE SCALE GENOMIC DNA]</scope>
    <source>
        <strain evidence="12">CGMCC 1.10992</strain>
    </source>
</reference>
<feature type="transmembrane region" description="Helical" evidence="9">
    <location>
        <begin position="12"/>
        <end position="30"/>
    </location>
</feature>
<sequence>MLIYTLRKINLFIFTFVGLSLLSFSLIHIVPGDPVYLLTGLENLSEEQYQTLSHQLYLDRPFILQYFHYLGNIFNGEWGYSLTSGESVWVEIKQTFPATLELVFYALVVAMLVGLPIGSLAALKKESITDHTVMTLSLLGISIPVFWWGLLMIMILALTLGWLPMSGRLSLLYDIEPVTNLILIDILLSNQDYKEAAFQNALAHLVMPTLVLATVPTTQVIRTTRATMLTLLKKNFIKAAQARGIGRWNVLRRHALPNSLLPVSRQLGLQISTLMTGAMVTENIFSWPGIGKWLVASLYQRDYPAIQGGLLAVSTFIILATVINDLLHTASDPIARKTYNAAS</sequence>
<keyword evidence="12" id="KW-1185">Reference proteome</keyword>
<keyword evidence="3" id="KW-1003">Cell membrane</keyword>
<organism evidence="11 12">
    <name type="scientific">Corallincola platygyrae</name>
    <dbReference type="NCBI Taxonomy" id="1193278"/>
    <lineage>
        <taxon>Bacteria</taxon>
        <taxon>Pseudomonadati</taxon>
        <taxon>Pseudomonadota</taxon>
        <taxon>Gammaproteobacteria</taxon>
        <taxon>Alteromonadales</taxon>
        <taxon>Psychromonadaceae</taxon>
        <taxon>Corallincola</taxon>
    </lineage>
</organism>
<evidence type="ECO:0000256" key="8">
    <source>
        <dbReference type="ARBA" id="ARBA00024202"/>
    </source>
</evidence>
<feature type="transmembrane region" description="Helical" evidence="9">
    <location>
        <begin position="135"/>
        <end position="163"/>
    </location>
</feature>
<name>A0ABW4XRU8_9GAMM</name>
<evidence type="ECO:0000256" key="1">
    <source>
        <dbReference type="ARBA" id="ARBA00004429"/>
    </source>
</evidence>
<dbReference type="PROSITE" id="PS50928">
    <property type="entry name" value="ABC_TM1"/>
    <property type="match status" value="1"/>
</dbReference>
<keyword evidence="7 9" id="KW-0472">Membrane</keyword>
<comment type="subcellular location">
    <subcellularLocation>
        <location evidence="1">Cell inner membrane</location>
        <topology evidence="1">Multi-pass membrane protein</topology>
    </subcellularLocation>
    <subcellularLocation>
        <location evidence="9">Cell membrane</location>
        <topology evidence="9">Multi-pass membrane protein</topology>
    </subcellularLocation>
</comment>
<evidence type="ECO:0000313" key="11">
    <source>
        <dbReference type="EMBL" id="MFD2097570.1"/>
    </source>
</evidence>
<dbReference type="PANTHER" id="PTHR43163:SF4">
    <property type="entry name" value="PUTRESCINE EXPORT SYSTEM PERMEASE PROTEIN SAPB"/>
    <property type="match status" value="1"/>
</dbReference>
<evidence type="ECO:0000256" key="9">
    <source>
        <dbReference type="RuleBase" id="RU363032"/>
    </source>
</evidence>
<dbReference type="EMBL" id="JBHUHT010000026">
    <property type="protein sequence ID" value="MFD2097570.1"/>
    <property type="molecule type" value="Genomic_DNA"/>
</dbReference>
<comment type="similarity">
    <text evidence="8">Belongs to the binding-protein-dependent transport system permease family. OppBC subfamily.</text>
</comment>
<dbReference type="Pfam" id="PF00528">
    <property type="entry name" value="BPD_transp_1"/>
    <property type="match status" value="1"/>
</dbReference>
<protein>
    <submittedName>
        <fullName evidence="11">ABC transporter permease</fullName>
    </submittedName>
</protein>
<evidence type="ECO:0000256" key="5">
    <source>
        <dbReference type="ARBA" id="ARBA00022692"/>
    </source>
</evidence>
<dbReference type="PANTHER" id="PTHR43163">
    <property type="entry name" value="DIPEPTIDE TRANSPORT SYSTEM PERMEASE PROTEIN DPPB-RELATED"/>
    <property type="match status" value="1"/>
</dbReference>
<gene>
    <name evidence="11" type="ORF">ACFSJ3_16375</name>
</gene>
<evidence type="ECO:0000256" key="4">
    <source>
        <dbReference type="ARBA" id="ARBA00022519"/>
    </source>
</evidence>
<dbReference type="InterPro" id="IPR035906">
    <property type="entry name" value="MetI-like_sf"/>
</dbReference>
<dbReference type="Pfam" id="PF19300">
    <property type="entry name" value="BPD_transp_1_N"/>
    <property type="match status" value="1"/>
</dbReference>
<accession>A0ABW4XRU8</accession>
<evidence type="ECO:0000313" key="12">
    <source>
        <dbReference type="Proteomes" id="UP001597380"/>
    </source>
</evidence>
<dbReference type="Gene3D" id="1.10.3720.10">
    <property type="entry name" value="MetI-like"/>
    <property type="match status" value="1"/>
</dbReference>
<keyword evidence="5 9" id="KW-0812">Transmembrane</keyword>
<evidence type="ECO:0000256" key="3">
    <source>
        <dbReference type="ARBA" id="ARBA00022475"/>
    </source>
</evidence>
<feature type="transmembrane region" description="Helical" evidence="9">
    <location>
        <begin position="102"/>
        <end position="123"/>
    </location>
</feature>
<dbReference type="Proteomes" id="UP001597380">
    <property type="component" value="Unassembled WGS sequence"/>
</dbReference>
<dbReference type="InterPro" id="IPR000515">
    <property type="entry name" value="MetI-like"/>
</dbReference>
<evidence type="ECO:0000259" key="10">
    <source>
        <dbReference type="PROSITE" id="PS50928"/>
    </source>
</evidence>
<dbReference type="InterPro" id="IPR045621">
    <property type="entry name" value="BPD_transp_1_N"/>
</dbReference>
<keyword evidence="6 9" id="KW-1133">Transmembrane helix</keyword>
<evidence type="ECO:0000256" key="6">
    <source>
        <dbReference type="ARBA" id="ARBA00022989"/>
    </source>
</evidence>
<keyword evidence="2 9" id="KW-0813">Transport</keyword>
<comment type="caution">
    <text evidence="11">The sequence shown here is derived from an EMBL/GenBank/DDBJ whole genome shotgun (WGS) entry which is preliminary data.</text>
</comment>
<feature type="domain" description="ABC transmembrane type-1" evidence="10">
    <location>
        <begin position="96"/>
        <end position="328"/>
    </location>
</feature>
<dbReference type="RefSeq" id="WP_345341630.1">
    <property type="nucleotide sequence ID" value="NZ_BAABLI010000030.1"/>
</dbReference>